<organism evidence="1 2">
    <name type="scientific">Endozoicomonas euniceicola</name>
    <dbReference type="NCBI Taxonomy" id="1234143"/>
    <lineage>
        <taxon>Bacteria</taxon>
        <taxon>Pseudomonadati</taxon>
        <taxon>Pseudomonadota</taxon>
        <taxon>Gammaproteobacteria</taxon>
        <taxon>Oceanospirillales</taxon>
        <taxon>Endozoicomonadaceae</taxon>
        <taxon>Endozoicomonas</taxon>
    </lineage>
</organism>
<reference evidence="1" key="1">
    <citation type="submission" date="2022-10" db="EMBL/GenBank/DDBJ databases">
        <title>Completed Genome Sequence of two octocoral isolated bacterium, Endozoicomonas euniceicola EF212T and Endozoicomonas gorgoniicola PS125T.</title>
        <authorList>
            <person name="Chiou Y.-J."/>
            <person name="Chen Y.-H."/>
        </authorList>
    </citation>
    <scope>NUCLEOTIDE SEQUENCE</scope>
    <source>
        <strain evidence="1">EF212</strain>
    </source>
</reference>
<keyword evidence="2" id="KW-1185">Reference proteome</keyword>
<protein>
    <submittedName>
        <fullName evidence="1">MalM family protein</fullName>
    </submittedName>
</protein>
<dbReference type="InterPro" id="IPR010794">
    <property type="entry name" value="MalM"/>
</dbReference>
<dbReference type="Pfam" id="PF07148">
    <property type="entry name" value="MalM"/>
    <property type="match status" value="1"/>
</dbReference>
<name>A0ABY6GZK2_9GAMM</name>
<gene>
    <name evidence="1" type="ORF">NX720_05230</name>
</gene>
<evidence type="ECO:0000313" key="2">
    <source>
        <dbReference type="Proteomes" id="UP001163255"/>
    </source>
</evidence>
<sequence length="400" mass="43246">MKAVHSLLTSFLKSSFLKTKSHLSINDRHKKIWQPAIKAAALVLVATGYGCSTFQTDKLVSVPDANQGKIFHSIADITCQPLPLTPGKDTARVVINEQTARLQLPSGLTPVLAYKIPGQGLHKIAIDSFVVRHSGLSTAGSGDNELFYPEIALLNKDNVMTSKVDPHHVSYKMPGFTSEEGVGTSFTIDNRGSVADKPSCLLIYTTDDLREGTTTLTSEEKEYAKARGVVPNPGPDPVARHGNTGHLTIAMKSDGLVAVNPAIVPAVTDHQASAAQATRQFAEPASLTLDEHTREIRNHYLNGVKSALDQGNVTAALDRRAELKSVTADAEHYFLNNYGKSKAVIQSVGKNAGGSFADKARQLYKERMSDYLKQGKGSAALQMLDEVKALQADVDRLFDR</sequence>
<dbReference type="Proteomes" id="UP001163255">
    <property type="component" value="Chromosome"/>
</dbReference>
<evidence type="ECO:0000313" key="1">
    <source>
        <dbReference type="EMBL" id="UYM17329.1"/>
    </source>
</evidence>
<dbReference type="EMBL" id="CP103300">
    <property type="protein sequence ID" value="UYM17329.1"/>
    <property type="molecule type" value="Genomic_DNA"/>
</dbReference>
<accession>A0ABY6GZK2</accession>
<dbReference type="RefSeq" id="WP_262599869.1">
    <property type="nucleotide sequence ID" value="NZ_CP103300.1"/>
</dbReference>
<proteinExistence type="predicted"/>